<accession>A0A926P3F2</accession>
<dbReference type="PRINTS" id="PR00080">
    <property type="entry name" value="SDRFAMILY"/>
</dbReference>
<dbReference type="Pfam" id="PF13561">
    <property type="entry name" value="adh_short_C2"/>
    <property type="match status" value="1"/>
</dbReference>
<dbReference type="EMBL" id="JABFCZ010000037">
    <property type="protein sequence ID" value="MBD1549390.1"/>
    <property type="molecule type" value="Genomic_DNA"/>
</dbReference>
<dbReference type="GO" id="GO:0016616">
    <property type="term" value="F:oxidoreductase activity, acting on the CH-OH group of donors, NAD or NADP as acceptor"/>
    <property type="evidence" value="ECO:0007669"/>
    <property type="project" value="UniProtKB-ARBA"/>
</dbReference>
<dbReference type="Proteomes" id="UP000598467">
    <property type="component" value="Unassembled WGS sequence"/>
</dbReference>
<evidence type="ECO:0000256" key="2">
    <source>
        <dbReference type="ARBA" id="ARBA00023002"/>
    </source>
</evidence>
<keyword evidence="2" id="KW-0560">Oxidoreductase</keyword>
<feature type="domain" description="Ketoreductase" evidence="3">
    <location>
        <begin position="1"/>
        <end position="181"/>
    </location>
</feature>
<dbReference type="AlphaFoldDB" id="A0A926P3F2"/>
<comment type="similarity">
    <text evidence="1">Belongs to the short-chain dehydrogenases/reductases (SDR) family.</text>
</comment>
<evidence type="ECO:0000256" key="1">
    <source>
        <dbReference type="ARBA" id="ARBA00006484"/>
    </source>
</evidence>
<evidence type="ECO:0000313" key="4">
    <source>
        <dbReference type="EMBL" id="MBD1549390.1"/>
    </source>
</evidence>
<dbReference type="FunFam" id="3.40.50.720:FF:000084">
    <property type="entry name" value="Short-chain dehydrogenase reductase"/>
    <property type="match status" value="1"/>
</dbReference>
<organism evidence="4 5">
    <name type="scientific">Roseibium aggregatum</name>
    <dbReference type="NCBI Taxonomy" id="187304"/>
    <lineage>
        <taxon>Bacteria</taxon>
        <taxon>Pseudomonadati</taxon>
        <taxon>Pseudomonadota</taxon>
        <taxon>Alphaproteobacteria</taxon>
        <taxon>Hyphomicrobiales</taxon>
        <taxon>Stappiaceae</taxon>
        <taxon>Roseibium</taxon>
    </lineage>
</organism>
<dbReference type="InterPro" id="IPR036291">
    <property type="entry name" value="NAD(P)-bd_dom_sf"/>
</dbReference>
<name>A0A926P3F2_9HYPH</name>
<dbReference type="InterPro" id="IPR002347">
    <property type="entry name" value="SDR_fam"/>
</dbReference>
<proteinExistence type="inferred from homology"/>
<sequence length="262" mass="27349">MRVLLTGASEGIGGATCQLLARQCADSGRKLRIVMTASGGKPAPQALLDDLHALGAETLFLTGDLAQTETCRDISVRTVEFCGELDLFVSNAGGVAPGRLADIGVETWDRQFDLNVRATFLLAQALYPALKESAGSIIAVASMSGMQAHMGQGAYSPAKAALISLCRNLAQEWAADGIRVNSVSPGMVRTPLTERAYADTETAAAREALVPLGRIGTPEDIAEIICFLGSSASSYVTGQNILADGGLCDSLLGRIPGIPKRQ</sequence>
<dbReference type="PANTHER" id="PTHR42760">
    <property type="entry name" value="SHORT-CHAIN DEHYDROGENASES/REDUCTASES FAMILY MEMBER"/>
    <property type="match status" value="1"/>
</dbReference>
<dbReference type="RefSeq" id="WP_190294080.1">
    <property type="nucleotide sequence ID" value="NZ_JABFCZ010000037.1"/>
</dbReference>
<comment type="caution">
    <text evidence="4">The sequence shown here is derived from an EMBL/GenBank/DDBJ whole genome shotgun (WGS) entry which is preliminary data.</text>
</comment>
<evidence type="ECO:0000259" key="3">
    <source>
        <dbReference type="SMART" id="SM00822"/>
    </source>
</evidence>
<dbReference type="InterPro" id="IPR057326">
    <property type="entry name" value="KR_dom"/>
</dbReference>
<dbReference type="SUPFAM" id="SSF51735">
    <property type="entry name" value="NAD(P)-binding Rossmann-fold domains"/>
    <property type="match status" value="1"/>
</dbReference>
<reference evidence="4" key="1">
    <citation type="submission" date="2020-05" db="EMBL/GenBank/DDBJ databases">
        <title>Identification of trans-AT polyketide cluster in two marine bacteria, producers of a novel glutaramide-containing polyketide sesbanimide D and analogs.</title>
        <authorList>
            <person name="Kacar D."/>
            <person name="Rodriguez P."/>
            <person name="Canedo L."/>
            <person name="Gonzalez E."/>
            <person name="Galan B."/>
            <person name="De La Calle F."/>
            <person name="Garcia J.L."/>
        </authorList>
    </citation>
    <scope>NUCLEOTIDE SEQUENCE</scope>
    <source>
        <strain evidence="4">PHM038</strain>
    </source>
</reference>
<dbReference type="SMART" id="SM00822">
    <property type="entry name" value="PKS_KR"/>
    <property type="match status" value="1"/>
</dbReference>
<dbReference type="PRINTS" id="PR00081">
    <property type="entry name" value="GDHRDH"/>
</dbReference>
<protein>
    <submittedName>
        <fullName evidence="4">SDR family oxidoreductase</fullName>
    </submittedName>
</protein>
<dbReference type="PANTHER" id="PTHR42760:SF133">
    <property type="entry name" value="3-OXOACYL-[ACYL-CARRIER-PROTEIN] REDUCTASE"/>
    <property type="match status" value="1"/>
</dbReference>
<evidence type="ECO:0000313" key="5">
    <source>
        <dbReference type="Proteomes" id="UP000598467"/>
    </source>
</evidence>
<dbReference type="CDD" id="cd05233">
    <property type="entry name" value="SDR_c"/>
    <property type="match status" value="1"/>
</dbReference>
<dbReference type="Gene3D" id="3.40.50.720">
    <property type="entry name" value="NAD(P)-binding Rossmann-like Domain"/>
    <property type="match status" value="1"/>
</dbReference>
<gene>
    <name evidence="4" type="ORF">HK439_24285</name>
</gene>